<organism evidence="2 3">
    <name type="scientific">Periplaneta americana</name>
    <name type="common">American cockroach</name>
    <name type="synonym">Blatta americana</name>
    <dbReference type="NCBI Taxonomy" id="6978"/>
    <lineage>
        <taxon>Eukaryota</taxon>
        <taxon>Metazoa</taxon>
        <taxon>Ecdysozoa</taxon>
        <taxon>Arthropoda</taxon>
        <taxon>Hexapoda</taxon>
        <taxon>Insecta</taxon>
        <taxon>Pterygota</taxon>
        <taxon>Neoptera</taxon>
        <taxon>Polyneoptera</taxon>
        <taxon>Dictyoptera</taxon>
        <taxon>Blattodea</taxon>
        <taxon>Blattoidea</taxon>
        <taxon>Blattidae</taxon>
        <taxon>Blattinae</taxon>
        <taxon>Periplaneta</taxon>
    </lineage>
</organism>
<dbReference type="EMBL" id="JAJSOF020000019">
    <property type="protein sequence ID" value="KAJ4438098.1"/>
    <property type="molecule type" value="Genomic_DNA"/>
</dbReference>
<name>A0ABQ8SVS5_PERAM</name>
<reference evidence="2 3" key="1">
    <citation type="journal article" date="2022" name="Allergy">
        <title>Genome assembly and annotation of Periplaneta americana reveal a comprehensive cockroach allergen profile.</title>
        <authorList>
            <person name="Wang L."/>
            <person name="Xiong Q."/>
            <person name="Saelim N."/>
            <person name="Wang L."/>
            <person name="Nong W."/>
            <person name="Wan A.T."/>
            <person name="Shi M."/>
            <person name="Liu X."/>
            <person name="Cao Q."/>
            <person name="Hui J.H.L."/>
            <person name="Sookrung N."/>
            <person name="Leung T.F."/>
            <person name="Tungtrongchitr A."/>
            <person name="Tsui S.K.W."/>
        </authorList>
    </citation>
    <scope>NUCLEOTIDE SEQUENCE [LARGE SCALE GENOMIC DNA]</scope>
    <source>
        <strain evidence="2">PWHHKU_190912</strain>
    </source>
</reference>
<evidence type="ECO:0000313" key="3">
    <source>
        <dbReference type="Proteomes" id="UP001148838"/>
    </source>
</evidence>
<feature type="region of interest" description="Disordered" evidence="1">
    <location>
        <begin position="1"/>
        <end position="63"/>
    </location>
</feature>
<gene>
    <name evidence="2" type="ORF">ANN_14037</name>
</gene>
<dbReference type="Proteomes" id="UP001148838">
    <property type="component" value="Unassembled WGS sequence"/>
</dbReference>
<comment type="caution">
    <text evidence="2">The sequence shown here is derived from an EMBL/GenBank/DDBJ whole genome shotgun (WGS) entry which is preliminary data.</text>
</comment>
<accession>A0ABQ8SVS5</accession>
<sequence>MAGLCEGGNEPPGSLKASRAFGSALHEPPEVPGTCRQSHHDPQQCQFPGRDGVPPRTRHTAPDSQLFRGKSESLIKKIRREGVCAGDEKLESPGKNRPREPLIIVLEKTDLQEEMSGHLPTKVRNITISGPGLTSVPHNLFKGVRSPRLHLALRNTSVETLPKSLFEQTNWVKNLSLDVRNNSLHVLGNPNTGEFPGAPRTVFLTELQMEGNKWTCDCQLGSMRPKSRSHDE</sequence>
<keyword evidence="3" id="KW-1185">Reference proteome</keyword>
<evidence type="ECO:0000256" key="1">
    <source>
        <dbReference type="SAM" id="MobiDB-lite"/>
    </source>
</evidence>
<dbReference type="Gene3D" id="3.80.10.10">
    <property type="entry name" value="Ribonuclease Inhibitor"/>
    <property type="match status" value="1"/>
</dbReference>
<dbReference type="SUPFAM" id="SSF52058">
    <property type="entry name" value="L domain-like"/>
    <property type="match status" value="1"/>
</dbReference>
<dbReference type="InterPro" id="IPR032675">
    <property type="entry name" value="LRR_dom_sf"/>
</dbReference>
<evidence type="ECO:0000313" key="2">
    <source>
        <dbReference type="EMBL" id="KAJ4438098.1"/>
    </source>
</evidence>
<protein>
    <submittedName>
        <fullName evidence="2">Uncharacterized protein</fullName>
    </submittedName>
</protein>
<proteinExistence type="predicted"/>